<evidence type="ECO:0000313" key="8">
    <source>
        <dbReference type="EMBL" id="SJZ51743.1"/>
    </source>
</evidence>
<feature type="domain" description="Cation efflux protein transmembrane" evidence="7">
    <location>
        <begin position="12"/>
        <end position="199"/>
    </location>
</feature>
<accession>A0A1T4LAV2</accession>
<dbReference type="RefSeq" id="WP_078768310.1">
    <property type="nucleotide sequence ID" value="NZ_FUWW01000007.1"/>
</dbReference>
<dbReference type="GO" id="GO:0008324">
    <property type="term" value="F:monoatomic cation transmembrane transporter activity"/>
    <property type="evidence" value="ECO:0007669"/>
    <property type="project" value="InterPro"/>
</dbReference>
<dbReference type="EMBL" id="FUWW01000007">
    <property type="protein sequence ID" value="SJZ51743.1"/>
    <property type="molecule type" value="Genomic_DNA"/>
</dbReference>
<dbReference type="SUPFAM" id="SSF161111">
    <property type="entry name" value="Cation efflux protein transmembrane domain-like"/>
    <property type="match status" value="1"/>
</dbReference>
<proteinExistence type="predicted"/>
<evidence type="ECO:0000256" key="2">
    <source>
        <dbReference type="ARBA" id="ARBA00022448"/>
    </source>
</evidence>
<feature type="transmembrane region" description="Helical" evidence="6">
    <location>
        <begin position="170"/>
        <end position="192"/>
    </location>
</feature>
<feature type="transmembrane region" description="Helical" evidence="6">
    <location>
        <begin position="72"/>
        <end position="92"/>
    </location>
</feature>
<evidence type="ECO:0000256" key="3">
    <source>
        <dbReference type="ARBA" id="ARBA00022692"/>
    </source>
</evidence>
<dbReference type="Pfam" id="PF01545">
    <property type="entry name" value="Cation_efflux"/>
    <property type="match status" value="1"/>
</dbReference>
<feature type="transmembrane region" description="Helical" evidence="6">
    <location>
        <begin position="41"/>
        <end position="60"/>
    </location>
</feature>
<organism evidence="8 9">
    <name type="scientific">Eubacterium coprostanoligenes</name>
    <dbReference type="NCBI Taxonomy" id="290054"/>
    <lineage>
        <taxon>Bacteria</taxon>
        <taxon>Bacillati</taxon>
        <taxon>Bacillota</taxon>
        <taxon>Clostridia</taxon>
        <taxon>Eubacteriales</taxon>
        <taxon>Eubacteriaceae</taxon>
        <taxon>Eubacterium</taxon>
    </lineage>
</organism>
<keyword evidence="2" id="KW-0813">Transport</keyword>
<sequence length="201" mass="21975">MMNKAGLTAVSLGTVFNLFLFFAKFYVGISTNSLSIYCDAINNLGDTFSCLIAVLGFFLARKVSELKSQKTQSLCTFVISLIIAATGAYFVYNGLNRLLYPLRIAYSVEYSYIIIATIFAKVLMAIMYICFNKKAGSPVLKAMVLDSFLDCATTTFALMGLFLITKINFAADGVFAIIIGTAVTVSAVKNIIEQGRYLINN</sequence>
<keyword evidence="5 6" id="KW-0472">Membrane</keyword>
<keyword evidence="9" id="KW-1185">Reference proteome</keyword>
<dbReference type="InterPro" id="IPR027469">
    <property type="entry name" value="Cation_efflux_TMD_sf"/>
</dbReference>
<feature type="transmembrane region" description="Helical" evidence="6">
    <location>
        <begin position="7"/>
        <end position="29"/>
    </location>
</feature>
<dbReference type="STRING" id="290054.SAMN02745114_00822"/>
<comment type="subcellular location">
    <subcellularLocation>
        <location evidence="1">Membrane</location>
        <topology evidence="1">Multi-pass membrane protein</topology>
    </subcellularLocation>
</comment>
<dbReference type="InterPro" id="IPR050291">
    <property type="entry name" value="CDF_Transporter"/>
</dbReference>
<keyword evidence="3 6" id="KW-0812">Transmembrane</keyword>
<evidence type="ECO:0000256" key="1">
    <source>
        <dbReference type="ARBA" id="ARBA00004141"/>
    </source>
</evidence>
<evidence type="ECO:0000256" key="6">
    <source>
        <dbReference type="SAM" id="Phobius"/>
    </source>
</evidence>
<dbReference type="PANTHER" id="PTHR43840:SF15">
    <property type="entry name" value="MITOCHONDRIAL METAL TRANSPORTER 1-RELATED"/>
    <property type="match status" value="1"/>
</dbReference>
<protein>
    <submittedName>
        <fullName evidence="8">Cation efflux family protein</fullName>
    </submittedName>
</protein>
<evidence type="ECO:0000256" key="4">
    <source>
        <dbReference type="ARBA" id="ARBA00022989"/>
    </source>
</evidence>
<feature type="transmembrane region" description="Helical" evidence="6">
    <location>
        <begin position="143"/>
        <end position="164"/>
    </location>
</feature>
<evidence type="ECO:0000313" key="9">
    <source>
        <dbReference type="Proteomes" id="UP000190657"/>
    </source>
</evidence>
<feature type="transmembrane region" description="Helical" evidence="6">
    <location>
        <begin position="112"/>
        <end position="131"/>
    </location>
</feature>
<evidence type="ECO:0000256" key="5">
    <source>
        <dbReference type="ARBA" id="ARBA00023136"/>
    </source>
</evidence>
<keyword evidence="4 6" id="KW-1133">Transmembrane helix</keyword>
<dbReference type="Gene3D" id="1.20.1510.10">
    <property type="entry name" value="Cation efflux protein transmembrane domain"/>
    <property type="match status" value="1"/>
</dbReference>
<evidence type="ECO:0000259" key="7">
    <source>
        <dbReference type="Pfam" id="PF01545"/>
    </source>
</evidence>
<dbReference type="AlphaFoldDB" id="A0A1T4LAV2"/>
<dbReference type="Proteomes" id="UP000190657">
    <property type="component" value="Unassembled WGS sequence"/>
</dbReference>
<gene>
    <name evidence="8" type="ORF">SAMN02745114_00822</name>
</gene>
<dbReference type="InterPro" id="IPR058533">
    <property type="entry name" value="Cation_efflux_TM"/>
</dbReference>
<reference evidence="9" key="1">
    <citation type="submission" date="2017-02" db="EMBL/GenBank/DDBJ databases">
        <authorList>
            <person name="Varghese N."/>
            <person name="Submissions S."/>
        </authorList>
    </citation>
    <scope>NUCLEOTIDE SEQUENCE [LARGE SCALE GENOMIC DNA]</scope>
    <source>
        <strain evidence="9">ATCC 51222</strain>
    </source>
</reference>
<dbReference type="GO" id="GO:0016020">
    <property type="term" value="C:membrane"/>
    <property type="evidence" value="ECO:0007669"/>
    <property type="project" value="UniProtKB-SubCell"/>
</dbReference>
<dbReference type="PANTHER" id="PTHR43840">
    <property type="entry name" value="MITOCHONDRIAL METAL TRANSPORTER 1-RELATED"/>
    <property type="match status" value="1"/>
</dbReference>
<name>A0A1T4LAV2_9FIRM</name>